<sequence length="87" mass="9446">MVIVFSKISQSLFTDDRRGSVTSDSKNDPAKGTKMFIAQIVIMDHPVTDAGTVGLASSKPLRIETFAECSPLGRFAIRDMMQTVPLA</sequence>
<feature type="domain" description="GTP-eEF1A C-terminal" evidence="3">
    <location>
        <begin position="49"/>
        <end position="84"/>
    </location>
</feature>
<dbReference type="EMBL" id="UPTC01001426">
    <property type="protein sequence ID" value="VBB31865.1"/>
    <property type="molecule type" value="Genomic_DNA"/>
</dbReference>
<keyword evidence="2" id="KW-0342">GTP-binding</keyword>
<accession>A0A498SJD3</accession>
<proteinExistence type="predicted"/>
<evidence type="ECO:0000259" key="3">
    <source>
        <dbReference type="Pfam" id="PF22594"/>
    </source>
</evidence>
<organism evidence="4 5">
    <name type="scientific">Acanthocheilonema viteae</name>
    <name type="common">Filarial nematode worm</name>
    <name type="synonym">Dipetalonema viteae</name>
    <dbReference type="NCBI Taxonomy" id="6277"/>
    <lineage>
        <taxon>Eukaryota</taxon>
        <taxon>Metazoa</taxon>
        <taxon>Ecdysozoa</taxon>
        <taxon>Nematoda</taxon>
        <taxon>Chromadorea</taxon>
        <taxon>Rhabditida</taxon>
        <taxon>Spirurina</taxon>
        <taxon>Spiruromorpha</taxon>
        <taxon>Filarioidea</taxon>
        <taxon>Onchocercidae</taxon>
        <taxon>Acanthocheilonema</taxon>
    </lineage>
</organism>
<dbReference type="InterPro" id="IPR009001">
    <property type="entry name" value="Transl_elong_EF1A/Init_IF2_C"/>
</dbReference>
<dbReference type="SUPFAM" id="SSF50465">
    <property type="entry name" value="EF-Tu/eEF-1alpha/eIF2-gamma C-terminal domain"/>
    <property type="match status" value="1"/>
</dbReference>
<evidence type="ECO:0000256" key="2">
    <source>
        <dbReference type="ARBA" id="ARBA00023134"/>
    </source>
</evidence>
<evidence type="ECO:0000313" key="4">
    <source>
        <dbReference type="EMBL" id="VBB31865.1"/>
    </source>
</evidence>
<keyword evidence="5" id="KW-1185">Reference proteome</keyword>
<dbReference type="OrthoDB" id="342024at2759"/>
<evidence type="ECO:0000256" key="1">
    <source>
        <dbReference type="ARBA" id="ARBA00022741"/>
    </source>
</evidence>
<dbReference type="Gene3D" id="2.40.30.10">
    <property type="entry name" value="Translation factors"/>
    <property type="match status" value="1"/>
</dbReference>
<dbReference type="AlphaFoldDB" id="A0A498SJD3"/>
<reference evidence="4 5" key="1">
    <citation type="submission" date="2018-08" db="EMBL/GenBank/DDBJ databases">
        <authorList>
            <person name="Laetsch R D."/>
            <person name="Stevens L."/>
            <person name="Kumar S."/>
            <person name="Blaxter L. M."/>
        </authorList>
    </citation>
    <scope>NUCLEOTIDE SEQUENCE [LARGE SCALE GENOMIC DNA]</scope>
</reference>
<gene>
    <name evidence="4" type="ORF">NAV_LOCUS6656</name>
</gene>
<dbReference type="STRING" id="6277.A0A498SJD3"/>
<dbReference type="GO" id="GO:0005525">
    <property type="term" value="F:GTP binding"/>
    <property type="evidence" value="ECO:0007669"/>
    <property type="project" value="UniProtKB-KW"/>
</dbReference>
<evidence type="ECO:0000313" key="5">
    <source>
        <dbReference type="Proteomes" id="UP000276991"/>
    </source>
</evidence>
<dbReference type="Pfam" id="PF22594">
    <property type="entry name" value="GTP-eEF1A_C"/>
    <property type="match status" value="1"/>
</dbReference>
<protein>
    <recommendedName>
        <fullName evidence="3">GTP-eEF1A C-terminal domain-containing protein</fullName>
    </recommendedName>
</protein>
<keyword evidence="1" id="KW-0547">Nucleotide-binding</keyword>
<dbReference type="InterPro" id="IPR054696">
    <property type="entry name" value="GTP-eEF1A_C"/>
</dbReference>
<name>A0A498SJD3_ACAVI</name>
<dbReference type="Proteomes" id="UP000276991">
    <property type="component" value="Unassembled WGS sequence"/>
</dbReference>
<dbReference type="PANTHER" id="PTHR44830">
    <property type="entry name" value="ELONGATION FACTOR 1 ALPHA"/>
    <property type="match status" value="1"/>
</dbReference>
<dbReference type="PANTHER" id="PTHR44830:SF1">
    <property type="entry name" value="TR-TYPE G DOMAIN-CONTAINING PROTEIN"/>
    <property type="match status" value="1"/>
</dbReference>